<accession>A0A0D3AQE6</accession>
<evidence type="ECO:0000313" key="3">
    <source>
        <dbReference type="EnsemblPlants" id="Bo2g080820.1"/>
    </source>
</evidence>
<dbReference type="PANTHER" id="PTHR45023">
    <property type="match status" value="1"/>
</dbReference>
<keyword evidence="4" id="KW-1185">Reference proteome</keyword>
<dbReference type="EnsemblPlants" id="Bo2g080820.1">
    <property type="protein sequence ID" value="Bo2g080820.1"/>
    <property type="gene ID" value="Bo2g080820"/>
</dbReference>
<protein>
    <recommendedName>
        <fullName evidence="2">Myb-like domain-containing protein</fullName>
    </recommendedName>
</protein>
<reference evidence="3 4" key="1">
    <citation type="journal article" date="2014" name="Genome Biol.">
        <title>Transcriptome and methylome profiling reveals relics of genome dominance in the mesopolyploid Brassica oleracea.</title>
        <authorList>
            <person name="Parkin I.A."/>
            <person name="Koh C."/>
            <person name="Tang H."/>
            <person name="Robinson S.J."/>
            <person name="Kagale S."/>
            <person name="Clarke W.E."/>
            <person name="Town C.D."/>
            <person name="Nixon J."/>
            <person name="Krishnakumar V."/>
            <person name="Bidwell S.L."/>
            <person name="Denoeud F."/>
            <person name="Belcram H."/>
            <person name="Links M.G."/>
            <person name="Just J."/>
            <person name="Clarke C."/>
            <person name="Bender T."/>
            <person name="Huebert T."/>
            <person name="Mason A.S."/>
            <person name="Pires J.C."/>
            <person name="Barker G."/>
            <person name="Moore J."/>
            <person name="Walley P.G."/>
            <person name="Manoli S."/>
            <person name="Batley J."/>
            <person name="Edwards D."/>
            <person name="Nelson M.N."/>
            <person name="Wang X."/>
            <person name="Paterson A.H."/>
            <person name="King G."/>
            <person name="Bancroft I."/>
            <person name="Chalhoub B."/>
            <person name="Sharpe A.G."/>
        </authorList>
    </citation>
    <scope>NUCLEOTIDE SEQUENCE</scope>
    <source>
        <strain evidence="3 4">cv. TO1000</strain>
    </source>
</reference>
<dbReference type="InterPro" id="IPR001005">
    <property type="entry name" value="SANT/Myb"/>
</dbReference>
<proteinExistence type="predicted"/>
<dbReference type="HOGENOM" id="CLU_012390_0_2_1"/>
<dbReference type="STRING" id="109376.A0A0D3AQE6"/>
<dbReference type="Gramene" id="Bo2g080820.1">
    <property type="protein sequence ID" value="Bo2g080820.1"/>
    <property type="gene ID" value="Bo2g080820"/>
</dbReference>
<feature type="region of interest" description="Disordered" evidence="1">
    <location>
        <begin position="336"/>
        <end position="378"/>
    </location>
</feature>
<dbReference type="PROSITE" id="PS50090">
    <property type="entry name" value="MYB_LIKE"/>
    <property type="match status" value="1"/>
</dbReference>
<dbReference type="Proteomes" id="UP000032141">
    <property type="component" value="Chromosome C2"/>
</dbReference>
<organism evidence="3 4">
    <name type="scientific">Brassica oleracea var. oleracea</name>
    <dbReference type="NCBI Taxonomy" id="109376"/>
    <lineage>
        <taxon>Eukaryota</taxon>
        <taxon>Viridiplantae</taxon>
        <taxon>Streptophyta</taxon>
        <taxon>Embryophyta</taxon>
        <taxon>Tracheophyta</taxon>
        <taxon>Spermatophyta</taxon>
        <taxon>Magnoliopsida</taxon>
        <taxon>eudicotyledons</taxon>
        <taxon>Gunneridae</taxon>
        <taxon>Pentapetalae</taxon>
        <taxon>rosids</taxon>
        <taxon>malvids</taxon>
        <taxon>Brassicales</taxon>
        <taxon>Brassicaceae</taxon>
        <taxon>Brassiceae</taxon>
        <taxon>Brassica</taxon>
    </lineage>
</organism>
<evidence type="ECO:0000313" key="4">
    <source>
        <dbReference type="Proteomes" id="UP000032141"/>
    </source>
</evidence>
<evidence type="ECO:0000259" key="2">
    <source>
        <dbReference type="PROSITE" id="PS50090"/>
    </source>
</evidence>
<dbReference type="AlphaFoldDB" id="A0A0D3AQE6"/>
<dbReference type="PANTHER" id="PTHR45023:SF4">
    <property type="entry name" value="GLYCINE-RICH PROTEIN-RELATED"/>
    <property type="match status" value="1"/>
</dbReference>
<evidence type="ECO:0000256" key="1">
    <source>
        <dbReference type="SAM" id="MobiDB-lite"/>
    </source>
</evidence>
<name>A0A0D3AQE6_BRAOL</name>
<sequence length="418" mass="47199">MHVIEPLVVMIGCYMLILVESVSRWFSSTASELSRGGSPQIEREVSSTATVLSSMAMKLSSMAMKLTLGGDRALSQWLSSNRRIHGARERNLKAEECKAGQYSVLLFLSSVSASSSLPSIFLSVLYSFLFSFYLSVTFSGMDSNPYRQSTNYVDLLTSQHGVFSFVEDSVQLFSSSQVPVFGSQGAEASSCPQDTTAEHREHRMWTPVEDMVVISSWLNTSKDPVVGNEQRSGAFWNRIAAYFAASPKVAATEHRESTHCKQRWHKINDQVNKFCGAFEAATREKTSGQNENDVLNRAHEIFFNNHRKKFILEHAWKKLRNDQKWCAIATSKNEGSAKRRKLDEGSQSETSHAHETMTEEECPPNVKAAKGKKKKNVEGKETLSQFQTMWEIKQKDLVSKDRLSRMRILDRLLAKQLR</sequence>
<feature type="domain" description="Myb-like" evidence="2">
    <location>
        <begin position="197"/>
        <end position="268"/>
    </location>
</feature>
<reference evidence="3" key="2">
    <citation type="submission" date="2015-03" db="UniProtKB">
        <authorList>
            <consortium name="EnsemblPlants"/>
        </authorList>
    </citation>
    <scope>IDENTIFICATION</scope>
</reference>